<proteinExistence type="predicted"/>
<gene>
    <name evidence="1" type="ORF">BDN71DRAFT_1431880</name>
</gene>
<reference evidence="1" key="1">
    <citation type="submission" date="2020-11" db="EMBL/GenBank/DDBJ databases">
        <authorList>
            <consortium name="DOE Joint Genome Institute"/>
            <person name="Ahrendt S."/>
            <person name="Riley R."/>
            <person name="Andreopoulos W."/>
            <person name="Labutti K."/>
            <person name="Pangilinan J."/>
            <person name="Ruiz-Duenas F.J."/>
            <person name="Barrasa J.M."/>
            <person name="Sanchez-Garcia M."/>
            <person name="Camarero S."/>
            <person name="Miyauchi S."/>
            <person name="Serrano A."/>
            <person name="Linde D."/>
            <person name="Babiker R."/>
            <person name="Drula E."/>
            <person name="Ayuso-Fernandez I."/>
            <person name="Pacheco R."/>
            <person name="Padilla G."/>
            <person name="Ferreira P."/>
            <person name="Barriuso J."/>
            <person name="Kellner H."/>
            <person name="Castanera R."/>
            <person name="Alfaro M."/>
            <person name="Ramirez L."/>
            <person name="Pisabarro A.G."/>
            <person name="Kuo A."/>
            <person name="Tritt A."/>
            <person name="Lipzen A."/>
            <person name="He G."/>
            <person name="Yan M."/>
            <person name="Ng V."/>
            <person name="Cullen D."/>
            <person name="Martin F."/>
            <person name="Rosso M.-N."/>
            <person name="Henrissat B."/>
            <person name="Hibbett D."/>
            <person name="Martinez A.T."/>
            <person name="Grigoriev I.V."/>
        </authorList>
    </citation>
    <scope>NUCLEOTIDE SEQUENCE</scope>
    <source>
        <strain evidence="1">ATCC 90797</strain>
    </source>
</reference>
<evidence type="ECO:0000313" key="1">
    <source>
        <dbReference type="EMBL" id="KAF9494246.1"/>
    </source>
</evidence>
<protein>
    <submittedName>
        <fullName evidence="1">Uncharacterized protein</fullName>
    </submittedName>
</protein>
<comment type="caution">
    <text evidence="1">The sequence shown here is derived from an EMBL/GenBank/DDBJ whole genome shotgun (WGS) entry which is preliminary data.</text>
</comment>
<dbReference type="Proteomes" id="UP000807025">
    <property type="component" value="Unassembled WGS sequence"/>
</dbReference>
<sequence>MATRHKQPRSGHSGGDTFALYQNVLHVQKILKRMIPIPEREAANPGDDSQDLTPVDDIADMVETIRKLLEPKLNSRPVLSISSLRQEEIAKLHLTEGPDLILMANPRRLDEERVIGENQLWSHETFYRHLCLLQSSVTQTGASARAFIDAFFFRAAAILSSRSSEGKRVVLGLELPVNATVGREEATLKGFVDYAILFTGNTRATSFIRDPHLSKIRLHSNSVLFVTEAKAVDVSLYHQLPQALGEMYACSAAVELVNFSKKMIRGALTNGRAWLFLILKVLPDGQGGEYSVSNEISIMTAGVDFALEVNSNSCAQISVIIASWIENSFKDLDSSDWYRANV</sequence>
<name>A0A9P5ZV45_PLEER</name>
<accession>A0A9P5ZV45</accession>
<organism evidence="1 2">
    <name type="scientific">Pleurotus eryngii</name>
    <name type="common">Boletus of the steppes</name>
    <dbReference type="NCBI Taxonomy" id="5323"/>
    <lineage>
        <taxon>Eukaryota</taxon>
        <taxon>Fungi</taxon>
        <taxon>Dikarya</taxon>
        <taxon>Basidiomycota</taxon>
        <taxon>Agaricomycotina</taxon>
        <taxon>Agaricomycetes</taxon>
        <taxon>Agaricomycetidae</taxon>
        <taxon>Agaricales</taxon>
        <taxon>Pleurotineae</taxon>
        <taxon>Pleurotaceae</taxon>
        <taxon>Pleurotus</taxon>
    </lineage>
</organism>
<keyword evidence="2" id="KW-1185">Reference proteome</keyword>
<dbReference type="AlphaFoldDB" id="A0A9P5ZV45"/>
<evidence type="ECO:0000313" key="2">
    <source>
        <dbReference type="Proteomes" id="UP000807025"/>
    </source>
</evidence>
<dbReference type="EMBL" id="MU154575">
    <property type="protein sequence ID" value="KAF9494246.1"/>
    <property type="molecule type" value="Genomic_DNA"/>
</dbReference>
<dbReference type="OrthoDB" id="2720314at2759"/>